<gene>
    <name evidence="2" type="ORF">ACFQH1_12355</name>
</gene>
<reference evidence="3" key="1">
    <citation type="journal article" date="2019" name="Int. J. Syst. Evol. Microbiol.">
        <title>The Global Catalogue of Microorganisms (GCM) 10K type strain sequencing project: providing services to taxonomists for standard genome sequencing and annotation.</title>
        <authorList>
            <consortium name="The Broad Institute Genomics Platform"/>
            <consortium name="The Broad Institute Genome Sequencing Center for Infectious Disease"/>
            <person name="Wu L."/>
            <person name="Ma J."/>
        </authorList>
    </citation>
    <scope>NUCLEOTIDE SEQUENCE [LARGE SCALE GENOMIC DNA]</scope>
    <source>
        <strain evidence="3">CCM 8934</strain>
    </source>
</reference>
<dbReference type="PROSITE" id="PS50943">
    <property type="entry name" value="HTH_CROC1"/>
    <property type="match status" value="1"/>
</dbReference>
<dbReference type="SMART" id="SM00530">
    <property type="entry name" value="HTH_XRE"/>
    <property type="match status" value="1"/>
</dbReference>
<feature type="domain" description="HTH cro/C1-type" evidence="1">
    <location>
        <begin position="6"/>
        <end position="61"/>
    </location>
</feature>
<evidence type="ECO:0000313" key="3">
    <source>
        <dbReference type="Proteomes" id="UP001596227"/>
    </source>
</evidence>
<organism evidence="2 3">
    <name type="scientific">Lactiplantibacillus daoliensis</name>
    <dbReference type="NCBI Taxonomy" id="2559916"/>
    <lineage>
        <taxon>Bacteria</taxon>
        <taxon>Bacillati</taxon>
        <taxon>Bacillota</taxon>
        <taxon>Bacilli</taxon>
        <taxon>Lactobacillales</taxon>
        <taxon>Lactobacillaceae</taxon>
        <taxon>Lactiplantibacillus</taxon>
    </lineage>
</organism>
<dbReference type="InterPro" id="IPR010982">
    <property type="entry name" value="Lambda_DNA-bd_dom_sf"/>
</dbReference>
<dbReference type="InterPro" id="IPR001387">
    <property type="entry name" value="Cro/C1-type_HTH"/>
</dbReference>
<dbReference type="EMBL" id="JBHSSB010000032">
    <property type="protein sequence ID" value="MFC6295996.1"/>
    <property type="molecule type" value="Genomic_DNA"/>
</dbReference>
<keyword evidence="3" id="KW-1185">Reference proteome</keyword>
<comment type="caution">
    <text evidence="2">The sequence shown here is derived from an EMBL/GenBank/DDBJ whole genome shotgun (WGS) entry which is preliminary data.</text>
</comment>
<evidence type="ECO:0000259" key="1">
    <source>
        <dbReference type="PROSITE" id="PS50943"/>
    </source>
</evidence>
<proteinExistence type="predicted"/>
<dbReference type="SUPFAM" id="SSF47413">
    <property type="entry name" value="lambda repressor-like DNA-binding domains"/>
    <property type="match status" value="1"/>
</dbReference>
<evidence type="ECO:0000313" key="2">
    <source>
        <dbReference type="EMBL" id="MFC6295996.1"/>
    </source>
</evidence>
<dbReference type="Proteomes" id="UP001596227">
    <property type="component" value="Unassembled WGS sequence"/>
</dbReference>
<dbReference type="Gene3D" id="1.10.260.40">
    <property type="entry name" value="lambda repressor-like DNA-binding domains"/>
    <property type="match status" value="1"/>
</dbReference>
<dbReference type="CDD" id="cd00093">
    <property type="entry name" value="HTH_XRE"/>
    <property type="match status" value="1"/>
</dbReference>
<sequence length="286" mass="32312">MIQSQLKAILLDRTISNQELAAMTGINQKALTKIIEGRAKSITFTQLNKIIRALDIELDDLFTITPDLDLEVTLLTMDEKAHQFNGTVSFIDHAQQVQFDLPLTGYYRQNGSLFTFTLNDAFDDTLDGDGIATRLDQLLPVETMSASKRTLLQLLEQYPEQQAWFEAGGMQLSNEPTDAELERYLKVGNLVARTQYERLHRLIEPLAMYFLAAIYGQFPKFLGNPQAIALPWGVPDTFRVFNFNLAESPESLTNGGITKRQEQLRQQQAFPVSYTSLDVISYFSAS</sequence>
<dbReference type="Pfam" id="PF13443">
    <property type="entry name" value="HTH_26"/>
    <property type="match status" value="1"/>
</dbReference>
<protein>
    <submittedName>
        <fullName evidence="2">Helix-turn-helix domain-containing protein</fullName>
    </submittedName>
</protein>
<name>A0ABW1UL82_9LACO</name>
<dbReference type="RefSeq" id="WP_137607167.1">
    <property type="nucleotide sequence ID" value="NZ_BJDH01000004.1"/>
</dbReference>
<accession>A0ABW1UL82</accession>